<keyword evidence="3" id="KW-1185">Reference proteome</keyword>
<sequence>RYDCEQANWLFFLYSLFDWERTAAYIATGRSGPRMNPEVPNECTDTSPPPSHNTMPKTASIPSMGVS</sequence>
<protein>
    <submittedName>
        <fullName evidence="2">Uncharacterized protein</fullName>
    </submittedName>
</protein>
<dbReference type="Proteomes" id="UP001162164">
    <property type="component" value="Unassembled WGS sequence"/>
</dbReference>
<feature type="compositionally biased region" description="Polar residues" evidence="1">
    <location>
        <begin position="52"/>
        <end position="67"/>
    </location>
</feature>
<name>A0ABQ9K6T0_9CUCU</name>
<organism evidence="2 3">
    <name type="scientific">Molorchus minor</name>
    <dbReference type="NCBI Taxonomy" id="1323400"/>
    <lineage>
        <taxon>Eukaryota</taxon>
        <taxon>Metazoa</taxon>
        <taxon>Ecdysozoa</taxon>
        <taxon>Arthropoda</taxon>
        <taxon>Hexapoda</taxon>
        <taxon>Insecta</taxon>
        <taxon>Pterygota</taxon>
        <taxon>Neoptera</taxon>
        <taxon>Endopterygota</taxon>
        <taxon>Coleoptera</taxon>
        <taxon>Polyphaga</taxon>
        <taxon>Cucujiformia</taxon>
        <taxon>Chrysomeloidea</taxon>
        <taxon>Cerambycidae</taxon>
        <taxon>Lamiinae</taxon>
        <taxon>Monochamini</taxon>
        <taxon>Molorchus</taxon>
    </lineage>
</organism>
<dbReference type="EMBL" id="JAPWTJ010000009">
    <property type="protein sequence ID" value="KAJ8985721.1"/>
    <property type="molecule type" value="Genomic_DNA"/>
</dbReference>
<reference evidence="2" key="1">
    <citation type="journal article" date="2023" name="Insect Mol. Biol.">
        <title>Genome sequencing provides insights into the evolution of gene families encoding plant cell wall-degrading enzymes in longhorned beetles.</title>
        <authorList>
            <person name="Shin N.R."/>
            <person name="Okamura Y."/>
            <person name="Kirsch R."/>
            <person name="Pauchet Y."/>
        </authorList>
    </citation>
    <scope>NUCLEOTIDE SEQUENCE</scope>
    <source>
        <strain evidence="2">MMC_N1</strain>
    </source>
</reference>
<gene>
    <name evidence="2" type="ORF">NQ317_014372</name>
</gene>
<accession>A0ABQ9K6T0</accession>
<evidence type="ECO:0000313" key="3">
    <source>
        <dbReference type="Proteomes" id="UP001162164"/>
    </source>
</evidence>
<evidence type="ECO:0000313" key="2">
    <source>
        <dbReference type="EMBL" id="KAJ8985721.1"/>
    </source>
</evidence>
<proteinExistence type="predicted"/>
<feature type="non-terminal residue" evidence="2">
    <location>
        <position position="1"/>
    </location>
</feature>
<comment type="caution">
    <text evidence="2">The sequence shown here is derived from an EMBL/GenBank/DDBJ whole genome shotgun (WGS) entry which is preliminary data.</text>
</comment>
<evidence type="ECO:0000256" key="1">
    <source>
        <dbReference type="SAM" id="MobiDB-lite"/>
    </source>
</evidence>
<feature type="region of interest" description="Disordered" evidence="1">
    <location>
        <begin position="29"/>
        <end position="67"/>
    </location>
</feature>